<reference evidence="2 3" key="1">
    <citation type="submission" date="2016-10" db="EMBL/GenBank/DDBJ databases">
        <title>Genome sequence of the ascomycete fungus Penicillium subrubescens.</title>
        <authorList>
            <person name="De Vries R.P."/>
            <person name="Peng M."/>
            <person name="Dilokpimol A."/>
            <person name="Hilden K."/>
            <person name="Makela M.R."/>
            <person name="Grigoriev I."/>
            <person name="Riley R."/>
            <person name="Granchi Z."/>
        </authorList>
    </citation>
    <scope>NUCLEOTIDE SEQUENCE [LARGE SCALE GENOMIC DNA]</scope>
    <source>
        <strain evidence="2 3">CBS 132785</strain>
    </source>
</reference>
<organism evidence="2 3">
    <name type="scientific">Penicillium subrubescens</name>
    <dbReference type="NCBI Taxonomy" id="1316194"/>
    <lineage>
        <taxon>Eukaryota</taxon>
        <taxon>Fungi</taxon>
        <taxon>Dikarya</taxon>
        <taxon>Ascomycota</taxon>
        <taxon>Pezizomycotina</taxon>
        <taxon>Eurotiomycetes</taxon>
        <taxon>Eurotiomycetidae</taxon>
        <taxon>Eurotiales</taxon>
        <taxon>Aspergillaceae</taxon>
        <taxon>Penicillium</taxon>
    </lineage>
</organism>
<feature type="compositionally biased region" description="Polar residues" evidence="1">
    <location>
        <begin position="68"/>
        <end position="87"/>
    </location>
</feature>
<proteinExistence type="predicted"/>
<evidence type="ECO:0000256" key="1">
    <source>
        <dbReference type="SAM" id="MobiDB-lite"/>
    </source>
</evidence>
<feature type="region of interest" description="Disordered" evidence="1">
    <location>
        <begin position="1"/>
        <end position="112"/>
    </location>
</feature>
<feature type="compositionally biased region" description="Basic and acidic residues" evidence="1">
    <location>
        <begin position="37"/>
        <end position="51"/>
    </location>
</feature>
<dbReference type="Proteomes" id="UP000186955">
    <property type="component" value="Unassembled WGS sequence"/>
</dbReference>
<gene>
    <name evidence="2" type="ORF">PENSUB_4555</name>
</gene>
<evidence type="ECO:0000313" key="3">
    <source>
        <dbReference type="Proteomes" id="UP000186955"/>
    </source>
</evidence>
<keyword evidence="3" id="KW-1185">Reference proteome</keyword>
<sequence>MVKTTNYLCDESQPTTVLVGDSKNPKQEHQNQSSSEGLKENKTKTAKDTSRSRGLSRQELATEDDVEPSQTQALNQSDEVKTNQDASLSKRRPREERAPEGVLVKRRGKLGQ</sequence>
<dbReference type="EMBL" id="MNBE01000398">
    <property type="protein sequence ID" value="OKP10090.1"/>
    <property type="molecule type" value="Genomic_DNA"/>
</dbReference>
<feature type="compositionally biased region" description="Polar residues" evidence="1">
    <location>
        <begin position="1"/>
        <end position="16"/>
    </location>
</feature>
<dbReference type="AlphaFoldDB" id="A0A1Q5UCB1"/>
<name>A0A1Q5UCB1_9EURO</name>
<evidence type="ECO:0000313" key="2">
    <source>
        <dbReference type="EMBL" id="OKP10090.1"/>
    </source>
</evidence>
<protein>
    <submittedName>
        <fullName evidence="2">Uncharacterized protein</fullName>
    </submittedName>
</protein>
<accession>A0A1Q5UCB1</accession>
<comment type="caution">
    <text evidence="2">The sequence shown here is derived from an EMBL/GenBank/DDBJ whole genome shotgun (WGS) entry which is preliminary data.</text>
</comment>